<dbReference type="EMBL" id="CP007536">
    <property type="protein sequence ID" value="AIC14688.1"/>
    <property type="molecule type" value="Genomic_DNA"/>
</dbReference>
<dbReference type="GO" id="GO:0004497">
    <property type="term" value="F:monooxygenase activity"/>
    <property type="evidence" value="ECO:0007669"/>
    <property type="project" value="UniProtKB-KW"/>
</dbReference>
<dbReference type="PANTHER" id="PTHR43244:SF1">
    <property type="entry name" value="5,10-METHYLENETETRAHYDROMETHANOPTERIN REDUCTASE"/>
    <property type="match status" value="1"/>
</dbReference>
<reference evidence="3 4" key="1">
    <citation type="journal article" date="2014" name="Int. J. Syst. Evol. Microbiol.">
        <title>Nitrososphaera viennensis gen. nov., sp. nov., an aerobic and mesophilic, ammonia-oxidizing archaeon from soil and a member of the archaeal phylum Thaumarchaeota.</title>
        <authorList>
            <person name="Stieglmeier M."/>
            <person name="Klingl A."/>
            <person name="Alves R.J."/>
            <person name="Rittmann S.K."/>
            <person name="Melcher M."/>
            <person name="Leisch N."/>
            <person name="Schleper C."/>
        </authorList>
    </citation>
    <scope>NUCLEOTIDE SEQUENCE [LARGE SCALE GENOMIC DNA]</scope>
    <source>
        <strain evidence="3">EN76</strain>
    </source>
</reference>
<dbReference type="AlphaFoldDB" id="A0A060HGF9"/>
<dbReference type="GO" id="GO:0018537">
    <property type="term" value="F:coenzyme F420-dependent N5,N10-methenyltetrahydromethanopterin reductase activity"/>
    <property type="evidence" value="ECO:0007669"/>
    <property type="project" value="UniProtKB-EC"/>
</dbReference>
<dbReference type="Gene3D" id="3.20.20.30">
    <property type="entry name" value="Luciferase-like domain"/>
    <property type="match status" value="1"/>
</dbReference>
<dbReference type="EC" id="1.5.98.2" evidence="3"/>
<gene>
    <name evidence="3" type="primary">mer</name>
    <name evidence="3" type="ORF">NVIE_004930</name>
</gene>
<dbReference type="SUPFAM" id="SSF51679">
    <property type="entry name" value="Bacterial luciferase-like"/>
    <property type="match status" value="1"/>
</dbReference>
<dbReference type="InterPro" id="IPR036661">
    <property type="entry name" value="Luciferase-like_sf"/>
</dbReference>
<dbReference type="PANTHER" id="PTHR43244">
    <property type="match status" value="1"/>
</dbReference>
<dbReference type="Proteomes" id="UP000027093">
    <property type="component" value="Chromosome"/>
</dbReference>
<dbReference type="InterPro" id="IPR050564">
    <property type="entry name" value="F420-G6PD/mer"/>
</dbReference>
<feature type="domain" description="Luciferase-like" evidence="2">
    <location>
        <begin position="14"/>
        <end position="301"/>
    </location>
</feature>
<dbReference type="Pfam" id="PF00296">
    <property type="entry name" value="Bac_luciferase"/>
    <property type="match status" value="1"/>
</dbReference>
<organism evidence="3 4">
    <name type="scientific">Nitrososphaera viennensis EN76</name>
    <dbReference type="NCBI Taxonomy" id="926571"/>
    <lineage>
        <taxon>Archaea</taxon>
        <taxon>Nitrososphaerota</taxon>
        <taxon>Nitrososphaeria</taxon>
        <taxon>Nitrososphaerales</taxon>
        <taxon>Nitrososphaeraceae</taxon>
        <taxon>Nitrososphaera</taxon>
    </lineage>
</organism>
<dbReference type="InterPro" id="IPR011251">
    <property type="entry name" value="Luciferase-like_dom"/>
</dbReference>
<accession>A0A060HGF9</accession>
<protein>
    <submittedName>
        <fullName evidence="3">Luciferase-like monooxygenase family protein</fullName>
        <ecNumber evidence="3">1.5.98.2</ecNumber>
    </submittedName>
</protein>
<dbReference type="HOGENOM" id="CLU_027853_5_0_2"/>
<dbReference type="GeneID" id="74945753"/>
<keyword evidence="3" id="KW-0503">Monooxygenase</keyword>
<dbReference type="RefSeq" id="WP_084790580.1">
    <property type="nucleotide sequence ID" value="NZ_CP007536.1"/>
</dbReference>
<evidence type="ECO:0000256" key="1">
    <source>
        <dbReference type="ARBA" id="ARBA00023002"/>
    </source>
</evidence>
<proteinExistence type="predicted"/>
<sequence>MMKIGYSLGPLLSMEDVLRCASLADEQNNVDSVWVPESWGRESFSTLGAVAQATKRVRLGTSIVSIFSRTPATIAMGAATLDMISGNRTVIGLGTSTEAIVENWHGAEFEKPASRMKEYVECIRLMTSGEKVSYSGEFFKINNFKMLNAPPRKHVPIFLAAVNRRMLALAAEKADGVILYMRPLEELEKTVPELKARAAADNFEVALSLICAVSDKEPEKARARAAKTLAFYVAVGKYYSRFLAENGYSDEVSRISAEYQESGGDAAAKQVSPEMLEALTVCGTKQDCRKALLRFSDSGVTLPILQFNPVERAESSFRELLSTF</sequence>
<dbReference type="STRING" id="926571.NVIE_004930"/>
<keyword evidence="4" id="KW-1185">Reference proteome</keyword>
<dbReference type="OrthoDB" id="194060at2157"/>
<name>A0A060HGF9_9ARCH</name>
<dbReference type="KEGG" id="nvn:NVIE_004930"/>
<evidence type="ECO:0000313" key="3">
    <source>
        <dbReference type="EMBL" id="AIC14688.1"/>
    </source>
</evidence>
<dbReference type="GO" id="GO:0016705">
    <property type="term" value="F:oxidoreductase activity, acting on paired donors, with incorporation or reduction of molecular oxygen"/>
    <property type="evidence" value="ECO:0007669"/>
    <property type="project" value="InterPro"/>
</dbReference>
<evidence type="ECO:0000259" key="2">
    <source>
        <dbReference type="Pfam" id="PF00296"/>
    </source>
</evidence>
<keyword evidence="1 3" id="KW-0560">Oxidoreductase</keyword>
<evidence type="ECO:0000313" key="4">
    <source>
        <dbReference type="Proteomes" id="UP000027093"/>
    </source>
</evidence>